<dbReference type="GeneTree" id="ENSGT01140000286621"/>
<reference evidence="1" key="1">
    <citation type="submission" date="2025-08" db="UniProtKB">
        <authorList>
            <consortium name="Ensembl"/>
        </authorList>
    </citation>
    <scope>IDENTIFICATION</scope>
</reference>
<reference evidence="1" key="2">
    <citation type="submission" date="2025-09" db="UniProtKB">
        <authorList>
            <consortium name="Ensembl"/>
        </authorList>
    </citation>
    <scope>IDENTIFICATION</scope>
</reference>
<accession>A0A8C6N4G6</accession>
<organism evidence="1 2">
    <name type="scientific">Mus spicilegus</name>
    <name type="common">Mound-building mouse</name>
    <dbReference type="NCBI Taxonomy" id="10103"/>
    <lineage>
        <taxon>Eukaryota</taxon>
        <taxon>Metazoa</taxon>
        <taxon>Chordata</taxon>
        <taxon>Craniata</taxon>
        <taxon>Vertebrata</taxon>
        <taxon>Euteleostomi</taxon>
        <taxon>Mammalia</taxon>
        <taxon>Eutheria</taxon>
        <taxon>Euarchontoglires</taxon>
        <taxon>Glires</taxon>
        <taxon>Rodentia</taxon>
        <taxon>Myomorpha</taxon>
        <taxon>Muroidea</taxon>
        <taxon>Muridae</taxon>
        <taxon>Murinae</taxon>
        <taxon>Mus</taxon>
        <taxon>Mus</taxon>
    </lineage>
</organism>
<keyword evidence="2" id="KW-1185">Reference proteome</keyword>
<evidence type="ECO:0000313" key="1">
    <source>
        <dbReference type="Ensembl" id="ENSMSIP00000034721.1"/>
    </source>
</evidence>
<evidence type="ECO:0000313" key="2">
    <source>
        <dbReference type="Proteomes" id="UP000694415"/>
    </source>
</evidence>
<name>A0A8C6N4G6_MUSSI</name>
<sequence>MAPSTGGSLPHFRESLNCISLIPSVRRTELTGVCNLSALLMHPGRAQWFAGVHGHRSEPLAAQIPDSGRLGRLRQRWGVGLQVDARAHVQFSI</sequence>
<proteinExistence type="predicted"/>
<dbReference type="Proteomes" id="UP000694415">
    <property type="component" value="Unplaced"/>
</dbReference>
<dbReference type="AlphaFoldDB" id="A0A8C6N4G6"/>
<protein>
    <submittedName>
        <fullName evidence="1">Uncharacterized protein</fullName>
    </submittedName>
</protein>
<dbReference type="Ensembl" id="ENSMSIT00000043775.1">
    <property type="protein sequence ID" value="ENSMSIP00000034721.1"/>
    <property type="gene ID" value="ENSMSIG00000028976.1"/>
</dbReference>